<dbReference type="PROSITE" id="PS51736">
    <property type="entry name" value="RECOMBINASES_3"/>
    <property type="match status" value="1"/>
</dbReference>
<dbReference type="InterPro" id="IPR006118">
    <property type="entry name" value="Recombinase_CS"/>
</dbReference>
<dbReference type="AlphaFoldDB" id="A0A0B2K0J3"/>
<dbReference type="GO" id="GO:0015074">
    <property type="term" value="P:DNA integration"/>
    <property type="evidence" value="ECO:0007669"/>
    <property type="project" value="UniProtKB-KW"/>
</dbReference>
<keyword evidence="1" id="KW-0229">DNA integration</keyword>
<evidence type="ECO:0000313" key="7">
    <source>
        <dbReference type="EMBL" id="KHM52341.1"/>
    </source>
</evidence>
<evidence type="ECO:0000256" key="4">
    <source>
        <dbReference type="PIRSR" id="PIRSR606118-50"/>
    </source>
</evidence>
<feature type="domain" description="Resolvase/invertase-type recombinase catalytic" evidence="6">
    <location>
        <begin position="4"/>
        <end position="150"/>
    </location>
</feature>
<dbReference type="InterPro" id="IPR036162">
    <property type="entry name" value="Resolvase-like_N_sf"/>
</dbReference>
<keyword evidence="8" id="KW-1185">Reference proteome</keyword>
<evidence type="ECO:0000256" key="1">
    <source>
        <dbReference type="ARBA" id="ARBA00022908"/>
    </source>
</evidence>
<proteinExistence type="predicted"/>
<dbReference type="PANTHER" id="PTHR30461:SF2">
    <property type="entry name" value="SERINE RECOMBINASE PINE-RELATED"/>
    <property type="match status" value="1"/>
</dbReference>
<dbReference type="Gene3D" id="3.40.50.1390">
    <property type="entry name" value="Resolvase, N-terminal catalytic domain"/>
    <property type="match status" value="1"/>
</dbReference>
<dbReference type="GO" id="GO:0003677">
    <property type="term" value="F:DNA binding"/>
    <property type="evidence" value="ECO:0007669"/>
    <property type="project" value="UniProtKB-KW"/>
</dbReference>
<dbReference type="SUPFAM" id="SSF53041">
    <property type="entry name" value="Resolvase-like"/>
    <property type="match status" value="1"/>
</dbReference>
<evidence type="ECO:0000256" key="2">
    <source>
        <dbReference type="ARBA" id="ARBA00023125"/>
    </source>
</evidence>
<dbReference type="Proteomes" id="UP000030993">
    <property type="component" value="Unassembled WGS sequence"/>
</dbReference>
<dbReference type="PANTHER" id="PTHR30461">
    <property type="entry name" value="DNA-INVERTASE FROM LAMBDOID PROPHAGE"/>
    <property type="match status" value="1"/>
</dbReference>
<evidence type="ECO:0000256" key="3">
    <source>
        <dbReference type="ARBA" id="ARBA00023172"/>
    </source>
</evidence>
<protein>
    <submittedName>
        <fullName evidence="7">Resolvase</fullName>
    </submittedName>
</protein>
<dbReference type="Pfam" id="PF00239">
    <property type="entry name" value="Resolvase"/>
    <property type="match status" value="1"/>
</dbReference>
<gene>
    <name evidence="7" type="ORF">NZ47_05430</name>
</gene>
<dbReference type="RefSeq" id="WP_039207287.1">
    <property type="nucleotide sequence ID" value="NZ_JSCE01000107.1"/>
</dbReference>
<reference evidence="7 8" key="1">
    <citation type="journal article" date="2013" name="PLoS ONE">
        <title>Identification and characterization of three novel lipases belonging to families II and V from Anaerovibrio lipolyticus 5ST.</title>
        <authorList>
            <person name="Prive F."/>
            <person name="Kaderbhai N.N."/>
            <person name="Girdwood S."/>
            <person name="Worgan H.J."/>
            <person name="Pinloche E."/>
            <person name="Scollan N.D."/>
            <person name="Huws S.A."/>
            <person name="Newbold C.J."/>
        </authorList>
    </citation>
    <scope>NUCLEOTIDE SEQUENCE [LARGE SCALE GENOMIC DNA]</scope>
    <source>
        <strain evidence="7 8">5S</strain>
    </source>
</reference>
<name>A0A0B2K0J3_9FIRM</name>
<evidence type="ECO:0000259" key="6">
    <source>
        <dbReference type="PROSITE" id="PS51736"/>
    </source>
</evidence>
<dbReference type="CDD" id="cd03768">
    <property type="entry name" value="SR_ResInv"/>
    <property type="match status" value="1"/>
</dbReference>
<dbReference type="InterPro" id="IPR050639">
    <property type="entry name" value="SSR_resolvase"/>
</dbReference>
<sequence>MAGNVYGYVRVSTASQHDDRQRLAMTEFGIQEENIFADKQSGKDFSRPAYKILMTKLLTGDVLVIQNIDRLGRNYSEILKEWRIITEEKGVAIVVLEMPLLDTRNKYENDITGKLISNIVLQLFSYVSQREREMNIERTKQGIEAAKARGVQFGRKRIEKPAMFEQILLKWQQGEFSERMAAKLLGVSRPTFHKWVHE</sequence>
<dbReference type="PROSITE" id="PS00398">
    <property type="entry name" value="RECOMBINASES_2"/>
    <property type="match status" value="1"/>
</dbReference>
<dbReference type="PROSITE" id="PS00397">
    <property type="entry name" value="RECOMBINASES_1"/>
    <property type="match status" value="1"/>
</dbReference>
<dbReference type="GO" id="GO:0000150">
    <property type="term" value="F:DNA strand exchange activity"/>
    <property type="evidence" value="ECO:0007669"/>
    <property type="project" value="InterPro"/>
</dbReference>
<evidence type="ECO:0000256" key="5">
    <source>
        <dbReference type="PROSITE-ProRule" id="PRU10137"/>
    </source>
</evidence>
<dbReference type="EMBL" id="JSCE01000107">
    <property type="protein sequence ID" value="KHM52341.1"/>
    <property type="molecule type" value="Genomic_DNA"/>
</dbReference>
<comment type="caution">
    <text evidence="7">The sequence shown here is derived from an EMBL/GenBank/DDBJ whole genome shotgun (WGS) entry which is preliminary data.</text>
</comment>
<accession>A0A0B2K0J3</accession>
<keyword evidence="3" id="KW-0233">DNA recombination</keyword>
<evidence type="ECO:0000313" key="8">
    <source>
        <dbReference type="Proteomes" id="UP000030993"/>
    </source>
</evidence>
<feature type="active site" description="O-(5'-phospho-DNA)-serine intermediate" evidence="4 5">
    <location>
        <position position="12"/>
    </location>
</feature>
<organism evidence="7 8">
    <name type="scientific">Anaerovibrio lipolyticus</name>
    <dbReference type="NCBI Taxonomy" id="82374"/>
    <lineage>
        <taxon>Bacteria</taxon>
        <taxon>Bacillati</taxon>
        <taxon>Bacillota</taxon>
        <taxon>Negativicutes</taxon>
        <taxon>Selenomonadales</taxon>
        <taxon>Selenomonadaceae</taxon>
        <taxon>Anaerovibrio</taxon>
    </lineage>
</organism>
<keyword evidence="2" id="KW-0238">DNA-binding</keyword>
<dbReference type="STRING" id="82374.NZ47_05430"/>
<dbReference type="InterPro" id="IPR006119">
    <property type="entry name" value="Resolv_N"/>
</dbReference>
<dbReference type="SMART" id="SM00857">
    <property type="entry name" value="Resolvase"/>
    <property type="match status" value="1"/>
</dbReference>